<dbReference type="InterPro" id="IPR002934">
    <property type="entry name" value="Polymerase_NTP_transf_dom"/>
</dbReference>
<reference evidence="11" key="1">
    <citation type="submission" date="2019-02" db="EMBL/GenBank/DDBJ databases">
        <authorList>
            <person name="Gruber-Vodicka R. H."/>
            <person name="Seah K. B. B."/>
        </authorList>
    </citation>
    <scope>NUCLEOTIDE SEQUENCE</scope>
    <source>
        <strain evidence="11">BECK_DK161</strain>
    </source>
</reference>
<protein>
    <recommendedName>
        <fullName evidence="10">Polymerase nucleotidyl transferase domain-containing protein</fullName>
    </recommendedName>
</protein>
<keyword evidence="4" id="KW-0548">Nucleotidyltransferase</keyword>
<evidence type="ECO:0000256" key="4">
    <source>
        <dbReference type="ARBA" id="ARBA00022695"/>
    </source>
</evidence>
<keyword evidence="5" id="KW-0479">Metal-binding</keyword>
<evidence type="ECO:0000259" key="10">
    <source>
        <dbReference type="Pfam" id="PF01909"/>
    </source>
</evidence>
<comment type="similarity">
    <text evidence="9">Belongs to the MntA antitoxin family.</text>
</comment>
<dbReference type="InterPro" id="IPR052038">
    <property type="entry name" value="Type-VII_TA_antitoxin"/>
</dbReference>
<evidence type="ECO:0000256" key="6">
    <source>
        <dbReference type="ARBA" id="ARBA00022741"/>
    </source>
</evidence>
<keyword evidence="2" id="KW-1277">Toxin-antitoxin system</keyword>
<dbReference type="PANTHER" id="PTHR33571:SF14">
    <property type="entry name" value="PROTEIN ADENYLYLTRANSFERASE MJ0435-RELATED"/>
    <property type="match status" value="1"/>
</dbReference>
<organism evidence="11">
    <name type="scientific">Candidatus Kentrum sp. DK</name>
    <dbReference type="NCBI Taxonomy" id="2126562"/>
    <lineage>
        <taxon>Bacteria</taxon>
        <taxon>Pseudomonadati</taxon>
        <taxon>Pseudomonadota</taxon>
        <taxon>Gammaproteobacteria</taxon>
        <taxon>Candidatus Kentrum</taxon>
    </lineage>
</organism>
<accession>A0A450TAP5</accession>
<evidence type="ECO:0000256" key="9">
    <source>
        <dbReference type="ARBA" id="ARBA00038276"/>
    </source>
</evidence>
<dbReference type="Gene3D" id="3.30.460.10">
    <property type="entry name" value="Beta Polymerase, domain 2"/>
    <property type="match status" value="1"/>
</dbReference>
<gene>
    <name evidence="11" type="ORF">BECKDK2373C_GA0170839_111115</name>
</gene>
<proteinExistence type="inferred from homology"/>
<evidence type="ECO:0000256" key="2">
    <source>
        <dbReference type="ARBA" id="ARBA00022649"/>
    </source>
</evidence>
<dbReference type="GO" id="GO:0046872">
    <property type="term" value="F:metal ion binding"/>
    <property type="evidence" value="ECO:0007669"/>
    <property type="project" value="UniProtKB-KW"/>
</dbReference>
<feature type="domain" description="Polymerase nucleotidyl transferase" evidence="10">
    <location>
        <begin position="31"/>
        <end position="102"/>
    </location>
</feature>
<evidence type="ECO:0000313" key="11">
    <source>
        <dbReference type="EMBL" id="VFJ63773.1"/>
    </source>
</evidence>
<comment type="cofactor">
    <cofactor evidence="1">
        <name>Mg(2+)</name>
        <dbReference type="ChEBI" id="CHEBI:18420"/>
    </cofactor>
</comment>
<evidence type="ECO:0000256" key="3">
    <source>
        <dbReference type="ARBA" id="ARBA00022679"/>
    </source>
</evidence>
<evidence type="ECO:0000256" key="1">
    <source>
        <dbReference type="ARBA" id="ARBA00001946"/>
    </source>
</evidence>
<dbReference type="CDD" id="cd05403">
    <property type="entry name" value="NT_KNTase_like"/>
    <property type="match status" value="1"/>
</dbReference>
<dbReference type="GO" id="GO:0016779">
    <property type="term" value="F:nucleotidyltransferase activity"/>
    <property type="evidence" value="ECO:0007669"/>
    <property type="project" value="UniProtKB-KW"/>
</dbReference>
<sequence>MMNRTDLTHDRLHTLLKMFMAQHQKEYHLRALGYFGSHARGEATPESDVDVVFKTDRPDLFVTVMIKQDIEEMLGCPVDVVQLRNKMNPGLKSRIEREAIYV</sequence>
<evidence type="ECO:0000256" key="5">
    <source>
        <dbReference type="ARBA" id="ARBA00022723"/>
    </source>
</evidence>
<evidence type="ECO:0000256" key="7">
    <source>
        <dbReference type="ARBA" id="ARBA00022840"/>
    </source>
</evidence>
<keyword evidence="6" id="KW-0547">Nucleotide-binding</keyword>
<evidence type="ECO:0000256" key="8">
    <source>
        <dbReference type="ARBA" id="ARBA00022842"/>
    </source>
</evidence>
<dbReference type="AlphaFoldDB" id="A0A450TAP5"/>
<dbReference type="GO" id="GO:0005524">
    <property type="term" value="F:ATP binding"/>
    <property type="evidence" value="ECO:0007669"/>
    <property type="project" value="UniProtKB-KW"/>
</dbReference>
<dbReference type="InterPro" id="IPR043519">
    <property type="entry name" value="NT_sf"/>
</dbReference>
<keyword evidence="8" id="KW-0460">Magnesium</keyword>
<name>A0A450TAP5_9GAMM</name>
<dbReference type="PANTHER" id="PTHR33571">
    <property type="entry name" value="SSL8005 PROTEIN"/>
    <property type="match status" value="1"/>
</dbReference>
<keyword evidence="7" id="KW-0067">ATP-binding</keyword>
<dbReference type="SUPFAM" id="SSF81301">
    <property type="entry name" value="Nucleotidyltransferase"/>
    <property type="match status" value="1"/>
</dbReference>
<keyword evidence="3" id="KW-0808">Transferase</keyword>
<dbReference type="Pfam" id="PF01909">
    <property type="entry name" value="NTP_transf_2"/>
    <property type="match status" value="1"/>
</dbReference>
<dbReference type="EMBL" id="CAADEY010000111">
    <property type="protein sequence ID" value="VFJ63773.1"/>
    <property type="molecule type" value="Genomic_DNA"/>
</dbReference>